<feature type="region of interest" description="Disordered" evidence="1">
    <location>
        <begin position="123"/>
        <end position="192"/>
    </location>
</feature>
<protein>
    <submittedName>
        <fullName evidence="2">Translocation protein S66</fullName>
    </submittedName>
</protein>
<comment type="caution">
    <text evidence="2">The sequence shown here is derived from an EMBL/GenBank/DDBJ whole genome shotgun (WGS) entry which is preliminary data.</text>
</comment>
<dbReference type="AlphaFoldDB" id="A0A9P6ISZ0"/>
<dbReference type="EMBL" id="JAAAHW010007717">
    <property type="protein sequence ID" value="KAF9946648.1"/>
    <property type="molecule type" value="Genomic_DNA"/>
</dbReference>
<feature type="compositionally biased region" description="Basic and acidic residues" evidence="1">
    <location>
        <begin position="123"/>
        <end position="166"/>
    </location>
</feature>
<reference evidence="2" key="1">
    <citation type="journal article" date="2020" name="Fungal Divers.">
        <title>Resolving the Mortierellaceae phylogeny through synthesis of multi-gene phylogenetics and phylogenomics.</title>
        <authorList>
            <person name="Vandepol N."/>
            <person name="Liber J."/>
            <person name="Desiro A."/>
            <person name="Na H."/>
            <person name="Kennedy M."/>
            <person name="Barry K."/>
            <person name="Grigoriev I.V."/>
            <person name="Miller A.N."/>
            <person name="O'Donnell K."/>
            <person name="Stajich J.E."/>
            <person name="Bonito G."/>
        </authorList>
    </citation>
    <scope>NUCLEOTIDE SEQUENCE</scope>
    <source>
        <strain evidence="2">MES-2147</strain>
    </source>
</reference>
<organism evidence="2 3">
    <name type="scientific">Modicella reniformis</name>
    <dbReference type="NCBI Taxonomy" id="1440133"/>
    <lineage>
        <taxon>Eukaryota</taxon>
        <taxon>Fungi</taxon>
        <taxon>Fungi incertae sedis</taxon>
        <taxon>Mucoromycota</taxon>
        <taxon>Mortierellomycotina</taxon>
        <taxon>Mortierellomycetes</taxon>
        <taxon>Mortierellales</taxon>
        <taxon>Mortierellaceae</taxon>
        <taxon>Modicella</taxon>
    </lineage>
</organism>
<name>A0A9P6ISZ0_9FUNG</name>
<dbReference type="GO" id="GO:0031207">
    <property type="term" value="C:Sec62/Sec63 complex"/>
    <property type="evidence" value="ECO:0007669"/>
    <property type="project" value="InterPro"/>
</dbReference>
<accession>A0A9P6ISZ0</accession>
<proteinExistence type="predicted"/>
<dbReference type="PANTHER" id="PTHR28229:SF1">
    <property type="entry name" value="TRANSLOCATION PROTEIN SEC66"/>
    <property type="match status" value="1"/>
</dbReference>
<evidence type="ECO:0000313" key="2">
    <source>
        <dbReference type="EMBL" id="KAF9946648.1"/>
    </source>
</evidence>
<dbReference type="OrthoDB" id="73168at2759"/>
<dbReference type="Pfam" id="PF09802">
    <property type="entry name" value="Sec66"/>
    <property type="match status" value="1"/>
</dbReference>
<gene>
    <name evidence="2" type="primary">SEC66</name>
    <name evidence="2" type="ORF">BGZ65_009514</name>
</gene>
<dbReference type="Proteomes" id="UP000749646">
    <property type="component" value="Unassembled WGS sequence"/>
</dbReference>
<evidence type="ECO:0000256" key="1">
    <source>
        <dbReference type="SAM" id="MobiDB-lite"/>
    </source>
</evidence>
<keyword evidence="3" id="KW-1185">Reference proteome</keyword>
<dbReference type="GO" id="GO:0031204">
    <property type="term" value="P:post-translational protein targeting to membrane, translocation"/>
    <property type="evidence" value="ECO:0007669"/>
    <property type="project" value="InterPro"/>
</dbReference>
<dbReference type="InterPro" id="IPR018624">
    <property type="entry name" value="Sec66"/>
</dbReference>
<feature type="non-terminal residue" evidence="2">
    <location>
        <position position="192"/>
    </location>
</feature>
<evidence type="ECO:0000313" key="3">
    <source>
        <dbReference type="Proteomes" id="UP000749646"/>
    </source>
</evidence>
<sequence>INDADPWFPENEALSKYIALLQQEEPEATETQLKSALLRRAIEAVTRIFTLREDKPVLAGLVKQGTVGDDTWMEFTLSEKELELEIMAIIAEANTFKEGWGQTILQTASEMVIHERTKNMEKEMKAKKEEDERNQALQEKLQEENKVQEEKNMEERQERERAKALEELLAEEAAEMKKASQGSKKPKRPTKK</sequence>
<dbReference type="PANTHER" id="PTHR28229">
    <property type="entry name" value="TRANSLOCATION PROTEIN SEC66"/>
    <property type="match status" value="1"/>
</dbReference>